<comment type="subcellular location">
    <subcellularLocation>
        <location evidence="1 8">Cell membrane</location>
        <topology evidence="1 8">Multi-pass membrane protein</topology>
    </subcellularLocation>
</comment>
<dbReference type="PANTHER" id="PTHR30477:SF8">
    <property type="entry name" value="METAL TRANSPORT SYSTEM MEMBRANE PROTEIN CT_070-RELATED"/>
    <property type="match status" value="1"/>
</dbReference>
<dbReference type="SUPFAM" id="SSF81345">
    <property type="entry name" value="ABC transporter involved in vitamin B12 uptake, BtuC"/>
    <property type="match status" value="1"/>
</dbReference>
<keyword evidence="6 9" id="KW-1133">Transmembrane helix</keyword>
<evidence type="ECO:0000256" key="5">
    <source>
        <dbReference type="ARBA" id="ARBA00022692"/>
    </source>
</evidence>
<feature type="transmembrane region" description="Helical" evidence="9">
    <location>
        <begin position="231"/>
        <end position="251"/>
    </location>
</feature>
<dbReference type="Pfam" id="PF00950">
    <property type="entry name" value="ABC-3"/>
    <property type="match status" value="1"/>
</dbReference>
<proteinExistence type="inferred from homology"/>
<feature type="transmembrane region" description="Helical" evidence="9">
    <location>
        <begin position="91"/>
        <end position="110"/>
    </location>
</feature>
<name>A0A6B1DQ41_9CHLR</name>
<dbReference type="InterPro" id="IPR001626">
    <property type="entry name" value="ABC_TroCD"/>
</dbReference>
<organism evidence="10">
    <name type="scientific">Caldilineaceae bacterium SB0662_bin_9</name>
    <dbReference type="NCBI Taxonomy" id="2605258"/>
    <lineage>
        <taxon>Bacteria</taxon>
        <taxon>Bacillati</taxon>
        <taxon>Chloroflexota</taxon>
        <taxon>Caldilineae</taxon>
        <taxon>Caldilineales</taxon>
        <taxon>Caldilineaceae</taxon>
    </lineage>
</organism>
<reference evidence="10" key="1">
    <citation type="submission" date="2019-09" db="EMBL/GenBank/DDBJ databases">
        <title>Characterisation of the sponge microbiome using genome-centric metagenomics.</title>
        <authorList>
            <person name="Engelberts J.P."/>
            <person name="Robbins S.J."/>
            <person name="De Goeij J.M."/>
            <person name="Aranda M."/>
            <person name="Bell S.C."/>
            <person name="Webster N.S."/>
        </authorList>
    </citation>
    <scope>NUCLEOTIDE SEQUENCE</scope>
    <source>
        <strain evidence="10">SB0662_bin_9</strain>
    </source>
</reference>
<feature type="transmembrane region" description="Helical" evidence="9">
    <location>
        <begin position="62"/>
        <end position="79"/>
    </location>
</feature>
<dbReference type="CDD" id="cd06550">
    <property type="entry name" value="TM_ABC_iron-siderophores_like"/>
    <property type="match status" value="1"/>
</dbReference>
<feature type="transmembrane region" description="Helical" evidence="9">
    <location>
        <begin position="37"/>
        <end position="56"/>
    </location>
</feature>
<evidence type="ECO:0000256" key="6">
    <source>
        <dbReference type="ARBA" id="ARBA00022989"/>
    </source>
</evidence>
<comment type="caution">
    <text evidence="10">The sequence shown here is derived from an EMBL/GenBank/DDBJ whole genome shotgun (WGS) entry which is preliminary data.</text>
</comment>
<dbReference type="EMBL" id="VXPY01000009">
    <property type="protein sequence ID" value="MYD88906.1"/>
    <property type="molecule type" value="Genomic_DNA"/>
</dbReference>
<accession>A0A6B1DQ41</accession>
<dbReference type="AlphaFoldDB" id="A0A6B1DQ41"/>
<feature type="transmembrane region" description="Helical" evidence="9">
    <location>
        <begin position="174"/>
        <end position="199"/>
    </location>
</feature>
<keyword evidence="5 8" id="KW-0812">Transmembrane</keyword>
<feature type="transmembrane region" description="Helical" evidence="9">
    <location>
        <begin position="205"/>
        <end position="224"/>
    </location>
</feature>
<evidence type="ECO:0000256" key="8">
    <source>
        <dbReference type="RuleBase" id="RU003943"/>
    </source>
</evidence>
<dbReference type="GO" id="GO:0043190">
    <property type="term" value="C:ATP-binding cassette (ABC) transporter complex"/>
    <property type="evidence" value="ECO:0007669"/>
    <property type="project" value="InterPro"/>
</dbReference>
<feature type="transmembrane region" description="Helical" evidence="9">
    <location>
        <begin position="144"/>
        <end position="162"/>
    </location>
</feature>
<comment type="similarity">
    <text evidence="2 8">Belongs to the ABC-3 integral membrane protein family.</text>
</comment>
<keyword evidence="3 8" id="KW-0813">Transport</keyword>
<dbReference type="GO" id="GO:0055085">
    <property type="term" value="P:transmembrane transport"/>
    <property type="evidence" value="ECO:0007669"/>
    <property type="project" value="InterPro"/>
</dbReference>
<evidence type="ECO:0000256" key="2">
    <source>
        <dbReference type="ARBA" id="ARBA00008034"/>
    </source>
</evidence>
<keyword evidence="4" id="KW-1003">Cell membrane</keyword>
<evidence type="ECO:0000256" key="3">
    <source>
        <dbReference type="ARBA" id="ARBA00022448"/>
    </source>
</evidence>
<evidence type="ECO:0000256" key="7">
    <source>
        <dbReference type="ARBA" id="ARBA00023136"/>
    </source>
</evidence>
<dbReference type="Gene3D" id="1.10.3470.10">
    <property type="entry name" value="ABC transporter involved in vitamin B12 uptake, BtuC"/>
    <property type="match status" value="1"/>
</dbReference>
<dbReference type="InterPro" id="IPR037294">
    <property type="entry name" value="ABC_BtuC-like"/>
</dbReference>
<feature type="transmembrane region" description="Helical" evidence="9">
    <location>
        <begin position="257"/>
        <end position="276"/>
    </location>
</feature>
<evidence type="ECO:0000256" key="9">
    <source>
        <dbReference type="SAM" id="Phobius"/>
    </source>
</evidence>
<protein>
    <submittedName>
        <fullName evidence="10">Metal ABC transporter permease</fullName>
    </submittedName>
</protein>
<evidence type="ECO:0000313" key="10">
    <source>
        <dbReference type="EMBL" id="MYD88906.1"/>
    </source>
</evidence>
<keyword evidence="7 9" id="KW-0472">Membrane</keyword>
<evidence type="ECO:0000256" key="1">
    <source>
        <dbReference type="ARBA" id="ARBA00004651"/>
    </source>
</evidence>
<evidence type="ECO:0000256" key="4">
    <source>
        <dbReference type="ARBA" id="ARBA00022475"/>
    </source>
</evidence>
<feature type="transmembrane region" description="Helical" evidence="9">
    <location>
        <begin position="6"/>
        <end position="28"/>
    </location>
</feature>
<dbReference type="GO" id="GO:0010043">
    <property type="term" value="P:response to zinc ion"/>
    <property type="evidence" value="ECO:0007669"/>
    <property type="project" value="TreeGrafter"/>
</dbReference>
<dbReference type="PANTHER" id="PTHR30477">
    <property type="entry name" value="ABC-TRANSPORTER METAL-BINDING PROTEIN"/>
    <property type="match status" value="1"/>
</dbReference>
<sequence length="370" mass="40072">MSSLEFEILATAMMVSAACAVPGAYLVLRQMSMVADAISHTVLLGIVLAFLIVPLYGHPLMVFGASVMGVVTVLGIDLLKRTGLVREDAAIGITFPALFSLGVLLISLLARDAHLDEHMVFQGDLVYSVFQRLELGRRGFGPMTLWKMAGIFLLNGALALRFHRELKIATFDPVLAATLGISPALVHFGLVLMTSVTAVGAFDSVGSILVIGFMVVPPVTARLLTDSLAQYLGLSILLGCVSSLGGFWIAWTVNGSVGGSISLVMGAMFVVVLLASPRRGLVADWRRRRRQRVEFAVRMLVIHLFQHRALGQRTEENHAGHLEAHLGWSAEFSRRITELAEARGLIRRVDTHWLGLTSIGQRQAEQALAG</sequence>
<gene>
    <name evidence="10" type="ORF">F4Y08_01005</name>
</gene>